<dbReference type="Proteomes" id="UP000033874">
    <property type="component" value="Unassembled WGS sequence"/>
</dbReference>
<dbReference type="PATRIC" id="fig|56193.3.peg.293"/>
<protein>
    <recommendedName>
        <fullName evidence="1">T6SS immunity protein Tdi1 C-terminal domain-containing protein</fullName>
    </recommendedName>
</protein>
<accession>A0A0M3AT63</accession>
<name>A0A0M3AT63_9SPHN</name>
<evidence type="ECO:0000313" key="3">
    <source>
        <dbReference type="Proteomes" id="UP000033874"/>
    </source>
</evidence>
<organism evidence="2 3">
    <name type="scientific">Sphingobium chungbukense</name>
    <dbReference type="NCBI Taxonomy" id="56193"/>
    <lineage>
        <taxon>Bacteria</taxon>
        <taxon>Pseudomonadati</taxon>
        <taxon>Pseudomonadota</taxon>
        <taxon>Alphaproteobacteria</taxon>
        <taxon>Sphingomonadales</taxon>
        <taxon>Sphingomonadaceae</taxon>
        <taxon>Sphingobium</taxon>
    </lineage>
</organism>
<dbReference type="STRING" id="56193.YP76_01430"/>
<sequence length="155" mass="17100">MKWSDLTATPDSDAMNTLRSKWHWLLGADWTPLLFSAFGDAFIEKGGQVQWLNTGTGEIIPVAKDRNEFQHKLGGDEANDWFMPGLVAALRDAGKCPTEGQCFTYAIYPVFAEGKYEVGNFAVVPIKEHFGLSGDLHRQIAGLPEGATVQLQMEP</sequence>
<dbReference type="Pfam" id="PF08906">
    <property type="entry name" value="T6SS_Tdi1_C"/>
    <property type="match status" value="1"/>
</dbReference>
<feature type="domain" description="T6SS immunity protein Tdi1 C-terminal" evidence="1">
    <location>
        <begin position="75"/>
        <end position="137"/>
    </location>
</feature>
<keyword evidence="3" id="KW-1185">Reference proteome</keyword>
<dbReference type="RefSeq" id="WP_046761832.1">
    <property type="nucleotide sequence ID" value="NZ_LBIC01000001.1"/>
</dbReference>
<dbReference type="EMBL" id="LBIC01000001">
    <property type="protein sequence ID" value="KKW93387.1"/>
    <property type="molecule type" value="Genomic_DNA"/>
</dbReference>
<proteinExistence type="predicted"/>
<comment type="caution">
    <text evidence="2">The sequence shown here is derived from an EMBL/GenBank/DDBJ whole genome shotgun (WGS) entry which is preliminary data.</text>
</comment>
<evidence type="ECO:0000259" key="1">
    <source>
        <dbReference type="Pfam" id="PF08906"/>
    </source>
</evidence>
<reference evidence="2 3" key="1">
    <citation type="submission" date="2015-04" db="EMBL/GenBank/DDBJ databases">
        <title>Genome sequence of aromatic hydrocarbons-degrading Sphingobium chungbukense DJ77.</title>
        <authorList>
            <person name="Kim Y.-C."/>
            <person name="Chae J.-C."/>
        </authorList>
    </citation>
    <scope>NUCLEOTIDE SEQUENCE [LARGE SCALE GENOMIC DNA]</scope>
    <source>
        <strain evidence="2 3">DJ77</strain>
    </source>
</reference>
<dbReference type="AlphaFoldDB" id="A0A0M3AT63"/>
<evidence type="ECO:0000313" key="2">
    <source>
        <dbReference type="EMBL" id="KKW93387.1"/>
    </source>
</evidence>
<gene>
    <name evidence="2" type="ORF">YP76_01430</name>
</gene>
<dbReference type="InterPro" id="IPR015002">
    <property type="entry name" value="T6SS_Tdi1_C"/>
</dbReference>